<dbReference type="PRINTS" id="PR00364">
    <property type="entry name" value="DISEASERSIST"/>
</dbReference>
<dbReference type="GO" id="GO:0042742">
    <property type="term" value="P:defense response to bacterium"/>
    <property type="evidence" value="ECO:0007669"/>
    <property type="project" value="UniProtKB-ARBA"/>
</dbReference>
<dbReference type="InterPro" id="IPR027417">
    <property type="entry name" value="P-loop_NTPase"/>
</dbReference>
<dbReference type="GO" id="GO:0043531">
    <property type="term" value="F:ADP binding"/>
    <property type="evidence" value="ECO:0007669"/>
    <property type="project" value="InterPro"/>
</dbReference>
<evidence type="ECO:0000256" key="8">
    <source>
        <dbReference type="SAM" id="MobiDB-lite"/>
    </source>
</evidence>
<feature type="domain" description="Disease resistance protein winged helix" evidence="11">
    <location>
        <begin position="425"/>
        <end position="495"/>
    </location>
</feature>
<evidence type="ECO:0000256" key="5">
    <source>
        <dbReference type="ARBA" id="ARBA00022821"/>
    </source>
</evidence>
<gene>
    <name evidence="13" type="ORF">OsJ_01386</name>
</gene>
<evidence type="ECO:0000313" key="13">
    <source>
        <dbReference type="EMBL" id="EEE54376.1"/>
    </source>
</evidence>
<dbReference type="SUPFAM" id="SSF52058">
    <property type="entry name" value="L domain-like"/>
    <property type="match status" value="1"/>
</dbReference>
<feature type="compositionally biased region" description="Basic and acidic residues" evidence="8">
    <location>
        <begin position="1015"/>
        <end position="1026"/>
    </location>
</feature>
<keyword evidence="4" id="KW-0547">Nucleotide-binding</keyword>
<proteinExistence type="inferred from homology"/>
<dbReference type="Gene3D" id="1.10.10.10">
    <property type="entry name" value="Winged helix-like DNA-binding domain superfamily/Winged helix DNA-binding domain"/>
    <property type="match status" value="1"/>
</dbReference>
<evidence type="ECO:0000259" key="11">
    <source>
        <dbReference type="Pfam" id="PF23559"/>
    </source>
</evidence>
<name>B9EVM7_ORYSJ</name>
<dbReference type="InterPro" id="IPR036388">
    <property type="entry name" value="WH-like_DNA-bd_sf"/>
</dbReference>
<protein>
    <submittedName>
        <fullName evidence="13">Uncharacterized protein</fullName>
    </submittedName>
</protein>
<evidence type="ECO:0000256" key="6">
    <source>
        <dbReference type="ARBA" id="ARBA00023054"/>
    </source>
</evidence>
<accession>B9EVM7</accession>
<evidence type="ECO:0000259" key="9">
    <source>
        <dbReference type="Pfam" id="PF00931"/>
    </source>
</evidence>
<dbReference type="InterPro" id="IPR044974">
    <property type="entry name" value="Disease_R_plants"/>
</dbReference>
<dbReference type="Gene3D" id="1.20.5.340">
    <property type="match status" value="1"/>
</dbReference>
<dbReference type="Proteomes" id="UP000007752">
    <property type="component" value="Chromosome 1"/>
</dbReference>
<dbReference type="PANTHER" id="PTHR23155">
    <property type="entry name" value="DISEASE RESISTANCE PROTEIN RP"/>
    <property type="match status" value="1"/>
</dbReference>
<dbReference type="FunFam" id="1.10.10.10:FF:000322">
    <property type="entry name" value="Probable disease resistance protein At1g63360"/>
    <property type="match status" value="1"/>
</dbReference>
<dbReference type="InterPro" id="IPR038005">
    <property type="entry name" value="RX-like_CC"/>
</dbReference>
<organism evidence="13">
    <name type="scientific">Oryza sativa subsp. japonica</name>
    <name type="common">Rice</name>
    <dbReference type="NCBI Taxonomy" id="39947"/>
    <lineage>
        <taxon>Eukaryota</taxon>
        <taxon>Viridiplantae</taxon>
        <taxon>Streptophyta</taxon>
        <taxon>Embryophyta</taxon>
        <taxon>Tracheophyta</taxon>
        <taxon>Spermatophyta</taxon>
        <taxon>Magnoliopsida</taxon>
        <taxon>Liliopsida</taxon>
        <taxon>Poales</taxon>
        <taxon>Poaceae</taxon>
        <taxon>BOP clade</taxon>
        <taxon>Oryzoideae</taxon>
        <taxon>Oryzeae</taxon>
        <taxon>Oryzinae</taxon>
        <taxon>Oryza</taxon>
        <taxon>Oryza sativa</taxon>
    </lineage>
</organism>
<evidence type="ECO:0000256" key="2">
    <source>
        <dbReference type="ARBA" id="ARBA00022614"/>
    </source>
</evidence>
<comment type="similarity">
    <text evidence="1">Belongs to the disease resistance NB-LRR family.</text>
</comment>
<feature type="coiled-coil region" evidence="7">
    <location>
        <begin position="933"/>
        <end position="1002"/>
    </location>
</feature>
<dbReference type="InterPro" id="IPR055414">
    <property type="entry name" value="LRR_R13L4/SHOC2-like"/>
</dbReference>
<keyword evidence="2" id="KW-0433">Leucine-rich repeat</keyword>
<evidence type="ECO:0000256" key="7">
    <source>
        <dbReference type="SAM" id="Coils"/>
    </source>
</evidence>
<dbReference type="InterPro" id="IPR002182">
    <property type="entry name" value="NB-ARC"/>
</dbReference>
<dbReference type="Pfam" id="PF00931">
    <property type="entry name" value="NB-ARC"/>
    <property type="match status" value="1"/>
</dbReference>
<dbReference type="Gene3D" id="3.80.10.10">
    <property type="entry name" value="Ribonuclease Inhibitor"/>
    <property type="match status" value="1"/>
</dbReference>
<keyword evidence="6 7" id="KW-0175">Coiled coil</keyword>
<evidence type="ECO:0000256" key="1">
    <source>
        <dbReference type="ARBA" id="ARBA00008894"/>
    </source>
</evidence>
<evidence type="ECO:0000256" key="3">
    <source>
        <dbReference type="ARBA" id="ARBA00022737"/>
    </source>
</evidence>
<dbReference type="InterPro" id="IPR042197">
    <property type="entry name" value="Apaf_helical"/>
</dbReference>
<keyword evidence="3" id="KW-0677">Repeat</keyword>
<dbReference type="Pfam" id="PF23598">
    <property type="entry name" value="LRR_14"/>
    <property type="match status" value="1"/>
</dbReference>
<dbReference type="AlphaFoldDB" id="B9EVM7"/>
<keyword evidence="5" id="KW-0611">Plant defense</keyword>
<dbReference type="InterPro" id="IPR032675">
    <property type="entry name" value="LRR_dom_sf"/>
</dbReference>
<feature type="domain" description="Disease resistance N-terminal" evidence="10">
    <location>
        <begin position="5"/>
        <end position="105"/>
    </location>
</feature>
<dbReference type="InterPro" id="IPR041118">
    <property type="entry name" value="Rx_N"/>
</dbReference>
<reference evidence="13" key="1">
    <citation type="journal article" date="2005" name="PLoS Biol.">
        <title>The genomes of Oryza sativa: a history of duplications.</title>
        <authorList>
            <person name="Yu J."/>
            <person name="Wang J."/>
            <person name="Lin W."/>
            <person name="Li S."/>
            <person name="Li H."/>
            <person name="Zhou J."/>
            <person name="Ni P."/>
            <person name="Dong W."/>
            <person name="Hu S."/>
            <person name="Zeng C."/>
            <person name="Zhang J."/>
            <person name="Zhang Y."/>
            <person name="Li R."/>
            <person name="Xu Z."/>
            <person name="Li S."/>
            <person name="Li X."/>
            <person name="Zheng H."/>
            <person name="Cong L."/>
            <person name="Lin L."/>
            <person name="Yin J."/>
            <person name="Geng J."/>
            <person name="Li G."/>
            <person name="Shi J."/>
            <person name="Liu J."/>
            <person name="Lv H."/>
            <person name="Li J."/>
            <person name="Wang J."/>
            <person name="Deng Y."/>
            <person name="Ran L."/>
            <person name="Shi X."/>
            <person name="Wang X."/>
            <person name="Wu Q."/>
            <person name="Li C."/>
            <person name="Ren X."/>
            <person name="Wang J."/>
            <person name="Wang X."/>
            <person name="Li D."/>
            <person name="Liu D."/>
            <person name="Zhang X."/>
            <person name="Ji Z."/>
            <person name="Zhao W."/>
            <person name="Sun Y."/>
            <person name="Zhang Z."/>
            <person name="Bao J."/>
            <person name="Han Y."/>
            <person name="Dong L."/>
            <person name="Ji J."/>
            <person name="Chen P."/>
            <person name="Wu S."/>
            <person name="Liu J."/>
            <person name="Xiao Y."/>
            <person name="Bu D."/>
            <person name="Tan J."/>
            <person name="Yang L."/>
            <person name="Ye C."/>
            <person name="Zhang J."/>
            <person name="Xu J."/>
            <person name="Zhou Y."/>
            <person name="Yu Y."/>
            <person name="Zhang B."/>
            <person name="Zhuang S."/>
            <person name="Wei H."/>
            <person name="Liu B."/>
            <person name="Lei M."/>
            <person name="Yu H."/>
            <person name="Li Y."/>
            <person name="Xu H."/>
            <person name="Wei S."/>
            <person name="He X."/>
            <person name="Fang L."/>
            <person name="Zhang Z."/>
            <person name="Zhang Y."/>
            <person name="Huang X."/>
            <person name="Su Z."/>
            <person name="Tong W."/>
            <person name="Li J."/>
            <person name="Tong Z."/>
            <person name="Li S."/>
            <person name="Ye J."/>
            <person name="Wang L."/>
            <person name="Fang L."/>
            <person name="Lei T."/>
            <person name="Chen C."/>
            <person name="Chen H."/>
            <person name="Xu Z."/>
            <person name="Li H."/>
            <person name="Huang H."/>
            <person name="Zhang F."/>
            <person name="Xu H."/>
            <person name="Li N."/>
            <person name="Zhao C."/>
            <person name="Li S."/>
            <person name="Dong L."/>
            <person name="Huang Y."/>
            <person name="Li L."/>
            <person name="Xi Y."/>
            <person name="Qi Q."/>
            <person name="Li W."/>
            <person name="Zhang B."/>
            <person name="Hu W."/>
            <person name="Zhang Y."/>
            <person name="Tian X."/>
            <person name="Jiao Y."/>
            <person name="Liang X."/>
            <person name="Jin J."/>
            <person name="Gao L."/>
            <person name="Zheng W."/>
            <person name="Hao B."/>
            <person name="Liu S."/>
            <person name="Wang W."/>
            <person name="Yuan L."/>
            <person name="Cao M."/>
            <person name="McDermott J."/>
            <person name="Samudrala R."/>
            <person name="Wang J."/>
            <person name="Wong G.K."/>
            <person name="Yang H."/>
        </authorList>
    </citation>
    <scope>NUCLEOTIDE SEQUENCE [LARGE SCALE GENOMIC DNA]</scope>
</reference>
<dbReference type="Pfam" id="PF23559">
    <property type="entry name" value="WHD_DRP"/>
    <property type="match status" value="1"/>
</dbReference>
<sequence>MAEGVVGALIGKLGSALANEAASFASSIVCHEASALARLFGEIHEVKEELESMQAFLHGVERFKDTDETTGIFVKKMRGLTFEIEDVVDEFTYKLNDRHGGIAAKMKKRITHVKTWHRLAHKLHEIKAKLERADRRNVRYIMRGFDQESARRSTDHSKYKYEAFYVAREDNLVGIKTNKELLLNWLGDDLEQSSMITTVWGMGGVGKTTLVSHVYHTIKVDFDATAWLTVSNSYQVEDLLKHITSEFGIPSNATKLMENIHNHLQGKRYLLILDDVWGVDVWFNIRDAFPMDKNSRFVITSRNHQVALLATKNCIIEMKPLEEEHSWQLFCKEAFWKHEQKICPADIETLAHKFVDRCKGLPIAIACIGRLLSCKTPTYSEWEDVYNELEVQLTNNVIIDVNIILKVSLEDLPYNLKNCFLLCALYPEDYKIKRGKVTRHWMSAGFIPEKENKTFEEVAEGYLNELVNRSLLQVVDMNVAGKVTGCRMHDIIRILAITKANEECFCTIFDGTRTFSVEGARRLSIQCADIEQLSLSGATHHLRALYVFNNDICIHLLNSFLKCSNMLSTLDLSRVRIKSLPNEIFNLFNLRFLCLRHTGIEILSEEIGRLQNLEVLDVFNAGLSTIPKVIAKLRKLRYLYVGNLFLEDKYKVAVFTGTRVPEGIVHLTGLHSLQYVESNETILSHLGVFTEIRNLGVANTRTEHFSGLCNSIMKMIHLVHLRISALDDEQVLKVEALRLPPTLSILELKGQLEKESIHQSLSSLSHLHNLSKLVMAFSKLDQDSLYSLQMLHGLCFLHLMRAFEGEKLHFCAESFPKLRTLRVWDAPNLRQIEIEESAMQSLARLTLRDCPELMTIPDGIEHLAALEELHLEQKNSNQQPLIVYLCSALLLLSFLNREPDSPSISERFAGIREFVTSGIRAQVGRILARKKSQATLTQRMGAAEEEIETLGERVTELTTNINILLGTMQGLEKWIPSVDAGIKDLRSTVEGIAARVTDLEARPQATSAMATPMPDGHRGEEHHHGFDSGANSVQDRTLVKDL</sequence>
<reference evidence="13" key="2">
    <citation type="submission" date="2008-12" db="EMBL/GenBank/DDBJ databases">
        <title>Improved gene annotation of the rice (Oryza sativa) genomes.</title>
        <authorList>
            <person name="Wang J."/>
            <person name="Li R."/>
            <person name="Fan W."/>
            <person name="Huang Q."/>
            <person name="Zhang J."/>
            <person name="Zhou Y."/>
            <person name="Hu Y."/>
            <person name="Zi S."/>
            <person name="Li J."/>
            <person name="Ni P."/>
            <person name="Zheng H."/>
            <person name="Zhang Y."/>
            <person name="Zhao M."/>
            <person name="Hao Q."/>
            <person name="McDermott J."/>
            <person name="Samudrala R."/>
            <person name="Kristiansen K."/>
            <person name="Wong G.K.-S."/>
        </authorList>
    </citation>
    <scope>NUCLEOTIDE SEQUENCE</scope>
</reference>
<feature type="domain" description="NB-ARC" evidence="9">
    <location>
        <begin position="177"/>
        <end position="337"/>
    </location>
</feature>
<dbReference type="Gene3D" id="1.20.5.4130">
    <property type="match status" value="1"/>
</dbReference>
<evidence type="ECO:0000256" key="4">
    <source>
        <dbReference type="ARBA" id="ARBA00022741"/>
    </source>
</evidence>
<feature type="region of interest" description="Disordered" evidence="8">
    <location>
        <begin position="1003"/>
        <end position="1042"/>
    </location>
</feature>
<dbReference type="InterPro" id="IPR058922">
    <property type="entry name" value="WHD_DRP"/>
</dbReference>
<evidence type="ECO:0000259" key="10">
    <source>
        <dbReference type="Pfam" id="PF18052"/>
    </source>
</evidence>
<dbReference type="CDD" id="cd14798">
    <property type="entry name" value="RX-CC_like"/>
    <property type="match status" value="1"/>
</dbReference>
<dbReference type="Pfam" id="PF18052">
    <property type="entry name" value="Rx_N"/>
    <property type="match status" value="1"/>
</dbReference>
<evidence type="ECO:0000259" key="12">
    <source>
        <dbReference type="Pfam" id="PF23598"/>
    </source>
</evidence>
<dbReference type="SUPFAM" id="SSF52540">
    <property type="entry name" value="P-loop containing nucleoside triphosphate hydrolases"/>
    <property type="match status" value="1"/>
</dbReference>
<dbReference type="EMBL" id="CM000138">
    <property type="protein sequence ID" value="EEE54376.1"/>
    <property type="molecule type" value="Genomic_DNA"/>
</dbReference>
<dbReference type="GO" id="GO:0002758">
    <property type="term" value="P:innate immune response-activating signaling pathway"/>
    <property type="evidence" value="ECO:0007669"/>
    <property type="project" value="UniProtKB-ARBA"/>
</dbReference>
<dbReference type="Gene3D" id="3.40.50.300">
    <property type="entry name" value="P-loop containing nucleotide triphosphate hydrolases"/>
    <property type="match status" value="1"/>
</dbReference>
<dbReference type="PANTHER" id="PTHR23155:SF931">
    <property type="entry name" value="OS01G0547000 PROTEIN"/>
    <property type="match status" value="1"/>
</dbReference>
<dbReference type="GO" id="GO:0009626">
    <property type="term" value="P:plant-type hypersensitive response"/>
    <property type="evidence" value="ECO:0007669"/>
    <property type="project" value="UniProtKB-ARBA"/>
</dbReference>
<feature type="domain" description="Disease resistance R13L4/SHOC-2-like LRR" evidence="12">
    <location>
        <begin position="541"/>
        <end position="876"/>
    </location>
</feature>
<dbReference type="Gene3D" id="1.10.8.430">
    <property type="entry name" value="Helical domain of apoptotic protease-activating factors"/>
    <property type="match status" value="1"/>
</dbReference>
<dbReference type="FunFam" id="3.40.50.300:FF:001091">
    <property type="entry name" value="Probable disease resistance protein At1g61300"/>
    <property type="match status" value="1"/>
</dbReference>